<keyword evidence="8" id="KW-1185">Reference proteome</keyword>
<evidence type="ECO:0000256" key="2">
    <source>
        <dbReference type="ARBA" id="ARBA00022448"/>
    </source>
</evidence>
<dbReference type="STRING" id="477690.SAMN05216474_2497"/>
<evidence type="ECO:0000256" key="1">
    <source>
        <dbReference type="ARBA" id="ARBA00005417"/>
    </source>
</evidence>
<evidence type="ECO:0000256" key="3">
    <source>
        <dbReference type="ARBA" id="ARBA00022458"/>
    </source>
</evidence>
<dbReference type="Pfam" id="PF00005">
    <property type="entry name" value="ABC_tran"/>
    <property type="match status" value="1"/>
</dbReference>
<dbReference type="Gene3D" id="3.40.50.300">
    <property type="entry name" value="P-loop containing nucleotide triphosphate hydrolases"/>
    <property type="match status" value="1"/>
</dbReference>
<dbReference type="InterPro" id="IPR017871">
    <property type="entry name" value="ABC_transporter-like_CS"/>
</dbReference>
<dbReference type="EMBL" id="FPAS01000004">
    <property type="protein sequence ID" value="SFT81493.1"/>
    <property type="molecule type" value="Genomic_DNA"/>
</dbReference>
<dbReference type="OrthoDB" id="9801987at2"/>
<protein>
    <submittedName>
        <fullName evidence="7">ABC-2 type transport system ATP-binding protein</fullName>
    </submittedName>
</protein>
<evidence type="ECO:0000256" key="4">
    <source>
        <dbReference type="ARBA" id="ARBA00022741"/>
    </source>
</evidence>
<keyword evidence="4" id="KW-0547">Nucleotide-binding</keyword>
<reference evidence="7 8" key="1">
    <citation type="submission" date="2016-10" db="EMBL/GenBank/DDBJ databases">
        <authorList>
            <person name="de Groot N.N."/>
        </authorList>
    </citation>
    <scope>NUCLEOTIDE SEQUENCE [LARGE SCALE GENOMIC DNA]</scope>
    <source>
        <strain evidence="7 8">CGMCC 1.7005</strain>
    </source>
</reference>
<dbReference type="SMART" id="SM00382">
    <property type="entry name" value="AAA"/>
    <property type="match status" value="1"/>
</dbReference>
<proteinExistence type="inferred from homology"/>
<dbReference type="PANTHER" id="PTHR42711:SF5">
    <property type="entry name" value="ABC TRANSPORTER ATP-BINDING PROTEIN NATA"/>
    <property type="match status" value="1"/>
</dbReference>
<dbReference type="RefSeq" id="WP_090250635.1">
    <property type="nucleotide sequence ID" value="NZ_FPAS01000004.1"/>
</dbReference>
<keyword evidence="3" id="KW-0536">Nodulation</keyword>
<organism evidence="7 8">
    <name type="scientific">Lishizhenia tianjinensis</name>
    <dbReference type="NCBI Taxonomy" id="477690"/>
    <lineage>
        <taxon>Bacteria</taxon>
        <taxon>Pseudomonadati</taxon>
        <taxon>Bacteroidota</taxon>
        <taxon>Flavobacteriia</taxon>
        <taxon>Flavobacteriales</taxon>
        <taxon>Crocinitomicaceae</taxon>
        <taxon>Lishizhenia</taxon>
    </lineage>
</organism>
<dbReference type="Pfam" id="PF13732">
    <property type="entry name" value="DrrA1-3_C"/>
    <property type="match status" value="1"/>
</dbReference>
<dbReference type="InterPro" id="IPR050763">
    <property type="entry name" value="ABC_transporter_ATP-binding"/>
</dbReference>
<comment type="similarity">
    <text evidence="1">Belongs to the ABC transporter superfamily.</text>
</comment>
<dbReference type="InterPro" id="IPR027417">
    <property type="entry name" value="P-loop_NTPase"/>
</dbReference>
<dbReference type="PROSITE" id="PS00211">
    <property type="entry name" value="ABC_TRANSPORTER_1"/>
    <property type="match status" value="1"/>
</dbReference>
<dbReference type="GO" id="GO:0016887">
    <property type="term" value="F:ATP hydrolysis activity"/>
    <property type="evidence" value="ECO:0007669"/>
    <property type="project" value="InterPro"/>
</dbReference>
<name>A0A1I7B2Q9_9FLAO</name>
<evidence type="ECO:0000259" key="6">
    <source>
        <dbReference type="PROSITE" id="PS50893"/>
    </source>
</evidence>
<dbReference type="InterPro" id="IPR003593">
    <property type="entry name" value="AAA+_ATPase"/>
</dbReference>
<dbReference type="PROSITE" id="PS50893">
    <property type="entry name" value="ABC_TRANSPORTER_2"/>
    <property type="match status" value="1"/>
</dbReference>
<gene>
    <name evidence="7" type="ORF">SAMN05216474_2497</name>
</gene>
<sequence>MLELDSIYKSFYRKRAVADISLKVKEGEIYGLLGPNGAGKSTLIRIINKIIQQDKGFISFKGQILSSKHLNEIGYLPEERGLYKSMTVEQQAIFLGRLRGLSKNDAKESLRYWLQKFEIEAWKDKRIEELSKGMAQKVQFICTVLHKPHLLILDEPFSGFDPINIELIRKELKQMRADGKSIILSTHNMKSVEEICDRGMIVHKGVKKLEGNITTLREDKKEGIFAIQFQGNMIAFANALWTGYEIVDKEVLADNRFLVHLKMRGENEFNDLLATLIPHVKIEKAEEILPSMEDVFIKEVNGPQNTEDEA</sequence>
<feature type="domain" description="ABC transporter" evidence="6">
    <location>
        <begin position="2"/>
        <end position="229"/>
    </location>
</feature>
<keyword evidence="2" id="KW-0813">Transport</keyword>
<dbReference type="GO" id="GO:0005524">
    <property type="term" value="F:ATP binding"/>
    <property type="evidence" value="ECO:0007669"/>
    <property type="project" value="UniProtKB-KW"/>
</dbReference>
<dbReference type="AlphaFoldDB" id="A0A1I7B2Q9"/>
<dbReference type="Proteomes" id="UP000236454">
    <property type="component" value="Unassembled WGS sequence"/>
</dbReference>
<dbReference type="InterPro" id="IPR003439">
    <property type="entry name" value="ABC_transporter-like_ATP-bd"/>
</dbReference>
<keyword evidence="5 7" id="KW-0067">ATP-binding</keyword>
<evidence type="ECO:0000256" key="5">
    <source>
        <dbReference type="ARBA" id="ARBA00022840"/>
    </source>
</evidence>
<accession>A0A1I7B2Q9</accession>
<dbReference type="SUPFAM" id="SSF52540">
    <property type="entry name" value="P-loop containing nucleoside triphosphate hydrolases"/>
    <property type="match status" value="1"/>
</dbReference>
<dbReference type="PANTHER" id="PTHR42711">
    <property type="entry name" value="ABC TRANSPORTER ATP-BINDING PROTEIN"/>
    <property type="match status" value="1"/>
</dbReference>
<evidence type="ECO:0000313" key="8">
    <source>
        <dbReference type="Proteomes" id="UP000236454"/>
    </source>
</evidence>
<evidence type="ECO:0000313" key="7">
    <source>
        <dbReference type="EMBL" id="SFT81493.1"/>
    </source>
</evidence>
<dbReference type="InterPro" id="IPR025302">
    <property type="entry name" value="DrrA1/2-like_C"/>
</dbReference>